<reference evidence="2" key="1">
    <citation type="submission" date="2021-02" db="EMBL/GenBank/DDBJ databases">
        <authorList>
            <person name="Dougan E. K."/>
            <person name="Rhodes N."/>
            <person name="Thang M."/>
            <person name="Chan C."/>
        </authorList>
    </citation>
    <scope>NUCLEOTIDE SEQUENCE</scope>
</reference>
<dbReference type="Gene3D" id="3.40.30.10">
    <property type="entry name" value="Glutaredoxin"/>
    <property type="match status" value="1"/>
</dbReference>
<proteinExistence type="predicted"/>
<dbReference type="AlphaFoldDB" id="A0A812NWL9"/>
<dbReference type="SUPFAM" id="SSF52833">
    <property type="entry name" value="Thioredoxin-like"/>
    <property type="match status" value="1"/>
</dbReference>
<dbReference type="Pfam" id="PF00085">
    <property type="entry name" value="Thioredoxin"/>
    <property type="match status" value="1"/>
</dbReference>
<feature type="domain" description="Thioredoxin" evidence="1">
    <location>
        <begin position="1"/>
        <end position="61"/>
    </location>
</feature>
<dbReference type="OrthoDB" id="2121326at2759"/>
<dbReference type="InterPro" id="IPR036249">
    <property type="entry name" value="Thioredoxin-like_sf"/>
</dbReference>
<dbReference type="Proteomes" id="UP000604046">
    <property type="component" value="Unassembled WGS sequence"/>
</dbReference>
<sequence length="81" mass="9132">MLVPHLEEISAKFEGRFLKMVQVDVTDVPEAAREFRVDAVPYFLVLRDGHVVERLAGNEPKVVAETAQRHASAFEKLQTAQ</sequence>
<dbReference type="InterPro" id="IPR013766">
    <property type="entry name" value="Thioredoxin_domain"/>
</dbReference>
<accession>A0A812NWL9</accession>
<dbReference type="EMBL" id="CAJNDS010002096">
    <property type="protein sequence ID" value="CAE7323901.1"/>
    <property type="molecule type" value="Genomic_DNA"/>
</dbReference>
<protein>
    <submittedName>
        <fullName evidence="2">TrxA protein</fullName>
    </submittedName>
</protein>
<evidence type="ECO:0000259" key="1">
    <source>
        <dbReference type="Pfam" id="PF00085"/>
    </source>
</evidence>
<name>A0A812NWL9_9DINO</name>
<organism evidence="2 3">
    <name type="scientific">Symbiodinium natans</name>
    <dbReference type="NCBI Taxonomy" id="878477"/>
    <lineage>
        <taxon>Eukaryota</taxon>
        <taxon>Sar</taxon>
        <taxon>Alveolata</taxon>
        <taxon>Dinophyceae</taxon>
        <taxon>Suessiales</taxon>
        <taxon>Symbiodiniaceae</taxon>
        <taxon>Symbiodinium</taxon>
    </lineage>
</organism>
<gene>
    <name evidence="2" type="primary">trxA</name>
    <name evidence="2" type="ORF">SNAT2548_LOCUS16969</name>
</gene>
<comment type="caution">
    <text evidence="2">The sequence shown here is derived from an EMBL/GenBank/DDBJ whole genome shotgun (WGS) entry which is preliminary data.</text>
</comment>
<keyword evidence="3" id="KW-1185">Reference proteome</keyword>
<evidence type="ECO:0000313" key="3">
    <source>
        <dbReference type="Proteomes" id="UP000604046"/>
    </source>
</evidence>
<evidence type="ECO:0000313" key="2">
    <source>
        <dbReference type="EMBL" id="CAE7323901.1"/>
    </source>
</evidence>
<dbReference type="CDD" id="cd02947">
    <property type="entry name" value="TRX_family"/>
    <property type="match status" value="1"/>
</dbReference>